<organism evidence="2 3">
    <name type="scientific">Candidatus Liptonbacteria bacterium RIFCSPLOWO2_01_FULL_56_20</name>
    <dbReference type="NCBI Taxonomy" id="1798652"/>
    <lineage>
        <taxon>Bacteria</taxon>
        <taxon>Candidatus Liptoniibacteriota</taxon>
    </lineage>
</organism>
<protein>
    <recommendedName>
        <fullName evidence="4">DUF5667 domain-containing protein</fullName>
    </recommendedName>
</protein>
<gene>
    <name evidence="2" type="ORF">A3A43_03155</name>
</gene>
<feature type="chain" id="PRO_5009582316" description="DUF5667 domain-containing protein" evidence="1">
    <location>
        <begin position="26"/>
        <end position="251"/>
    </location>
</feature>
<accession>A0A1G2CHC3</accession>
<keyword evidence="1" id="KW-0732">Signal</keyword>
<evidence type="ECO:0000313" key="3">
    <source>
        <dbReference type="Proteomes" id="UP000178495"/>
    </source>
</evidence>
<dbReference type="EMBL" id="MHLC01000030">
    <property type="protein sequence ID" value="OGZ00627.1"/>
    <property type="molecule type" value="Genomic_DNA"/>
</dbReference>
<dbReference type="Proteomes" id="UP000178495">
    <property type="component" value="Unassembled WGS sequence"/>
</dbReference>
<dbReference type="STRING" id="1798652.A3A43_03155"/>
<name>A0A1G2CHC3_9BACT</name>
<dbReference type="AlphaFoldDB" id="A0A1G2CHC3"/>
<comment type="caution">
    <text evidence="2">The sequence shown here is derived from an EMBL/GenBank/DDBJ whole genome shotgun (WGS) entry which is preliminary data.</text>
</comment>
<sequence>MRIRSLSIGLCAGLITLLGAYSARAAESECRFGEQLDALAAVQKTAAENSLEALRAELVLRKNILSSITDCGIRDAKNLLRGLNLVAVSEQSAAPLRDQFAARLNQAIEYYELQKSRLDDLGLQATKDTAKNMREWRRSIYTPLADRAGNFIIWTKNQALIRAAKNRLSQVNQTIQTLKLADYEEVKNFWSDAERNVWDAERLNEDARSSLGRFDDPEVSLAIIKNSLQALSLTYQNFFDLSESVKQIVPL</sequence>
<evidence type="ECO:0008006" key="4">
    <source>
        <dbReference type="Google" id="ProtNLM"/>
    </source>
</evidence>
<proteinExistence type="predicted"/>
<evidence type="ECO:0000313" key="2">
    <source>
        <dbReference type="EMBL" id="OGZ00627.1"/>
    </source>
</evidence>
<feature type="signal peptide" evidence="1">
    <location>
        <begin position="1"/>
        <end position="25"/>
    </location>
</feature>
<evidence type="ECO:0000256" key="1">
    <source>
        <dbReference type="SAM" id="SignalP"/>
    </source>
</evidence>
<reference evidence="2 3" key="1">
    <citation type="journal article" date="2016" name="Nat. Commun.">
        <title>Thousands of microbial genomes shed light on interconnected biogeochemical processes in an aquifer system.</title>
        <authorList>
            <person name="Anantharaman K."/>
            <person name="Brown C.T."/>
            <person name="Hug L.A."/>
            <person name="Sharon I."/>
            <person name="Castelle C.J."/>
            <person name="Probst A.J."/>
            <person name="Thomas B.C."/>
            <person name="Singh A."/>
            <person name="Wilkins M.J."/>
            <person name="Karaoz U."/>
            <person name="Brodie E.L."/>
            <person name="Williams K.H."/>
            <person name="Hubbard S.S."/>
            <person name="Banfield J.F."/>
        </authorList>
    </citation>
    <scope>NUCLEOTIDE SEQUENCE [LARGE SCALE GENOMIC DNA]</scope>
</reference>